<sequence length="107" mass="12316">MLQAIQEGFVDDEAVAFDATHFESRDRGVAKEKKPKPEPKKRGRKTKAEKEIYDKKKQEEEAQKSLYEKSIAAQLDAPLEELLTHVPLQPDWGIKKNSEGKNVFWYG</sequence>
<organism evidence="2 3">
    <name type="scientific">Brevibacillus invocatus</name>
    <dbReference type="NCBI Taxonomy" id="173959"/>
    <lineage>
        <taxon>Bacteria</taxon>
        <taxon>Bacillati</taxon>
        <taxon>Bacillota</taxon>
        <taxon>Bacilli</taxon>
        <taxon>Bacillales</taxon>
        <taxon>Paenibacillaceae</taxon>
        <taxon>Brevibacillus</taxon>
    </lineage>
</organism>
<proteinExistence type="predicted"/>
<feature type="non-terminal residue" evidence="2">
    <location>
        <position position="107"/>
    </location>
</feature>
<dbReference type="Proteomes" id="UP000282028">
    <property type="component" value="Unassembled WGS sequence"/>
</dbReference>
<evidence type="ECO:0000256" key="1">
    <source>
        <dbReference type="SAM" id="MobiDB-lite"/>
    </source>
</evidence>
<feature type="region of interest" description="Disordered" evidence="1">
    <location>
        <begin position="21"/>
        <end position="60"/>
    </location>
</feature>
<evidence type="ECO:0000313" key="3">
    <source>
        <dbReference type="Proteomes" id="UP000282028"/>
    </source>
</evidence>
<reference evidence="2 3" key="1">
    <citation type="submission" date="2018-10" db="EMBL/GenBank/DDBJ databases">
        <title>Phylogenomics of Brevibacillus.</title>
        <authorList>
            <person name="Dunlap C."/>
        </authorList>
    </citation>
    <scope>NUCLEOTIDE SEQUENCE [LARGE SCALE GENOMIC DNA]</scope>
    <source>
        <strain evidence="2 3">JCM 12215</strain>
    </source>
</reference>
<comment type="caution">
    <text evidence="2">The sequence shown here is derived from an EMBL/GenBank/DDBJ whole genome shotgun (WGS) entry which is preliminary data.</text>
</comment>
<protein>
    <submittedName>
        <fullName evidence="2">IS5/IS1182 family transposase</fullName>
    </submittedName>
</protein>
<keyword evidence="3" id="KW-1185">Reference proteome</keyword>
<dbReference type="AlphaFoldDB" id="A0A3M8CGW0"/>
<evidence type="ECO:0000313" key="2">
    <source>
        <dbReference type="EMBL" id="RNB74045.1"/>
    </source>
</evidence>
<accession>A0A3M8CGW0</accession>
<gene>
    <name evidence="2" type="ORF">EDM52_12270</name>
</gene>
<name>A0A3M8CGW0_9BACL</name>
<dbReference type="EMBL" id="RHHR01000016">
    <property type="protein sequence ID" value="RNB74045.1"/>
    <property type="molecule type" value="Genomic_DNA"/>
</dbReference>